<evidence type="ECO:0000259" key="11">
    <source>
        <dbReference type="PROSITE" id="PS51176"/>
    </source>
</evidence>
<evidence type="ECO:0000313" key="16">
    <source>
        <dbReference type="EMBL" id="MDT2369649.1"/>
    </source>
</evidence>
<dbReference type="Proteomes" id="UP000183509">
    <property type="component" value="Unassembled WGS sequence"/>
</dbReference>
<keyword evidence="9" id="KW-0057">Aromatic amino acid biosynthesis</keyword>
<evidence type="ECO:0000256" key="4">
    <source>
        <dbReference type="ARBA" id="ARBA00016891"/>
    </source>
</evidence>
<evidence type="ECO:0000256" key="2">
    <source>
        <dbReference type="ARBA" id="ARBA00007964"/>
    </source>
</evidence>
<reference evidence="19 21" key="2">
    <citation type="submission" date="2016-04" db="EMBL/GenBank/DDBJ databases">
        <authorList>
            <person name="Millard A."/>
        </authorList>
    </citation>
    <scope>NUCLEOTIDE SEQUENCE [LARGE SCALE GENOMIC DNA]</scope>
    <source>
        <strain evidence="19">Isolate 22</strain>
    </source>
</reference>
<dbReference type="GO" id="GO:0008977">
    <property type="term" value="F:prephenate dehydrogenase (NAD+) activity"/>
    <property type="evidence" value="ECO:0007669"/>
    <property type="project" value="UniProtKB-EC"/>
</dbReference>
<dbReference type="Pfam" id="PF20463">
    <property type="entry name" value="PDH_C"/>
    <property type="match status" value="1"/>
</dbReference>
<dbReference type="PANTHER" id="PTHR21363">
    <property type="entry name" value="PREPHENATE DEHYDROGENASE"/>
    <property type="match status" value="1"/>
</dbReference>
<accession>A0A132P3S8</accession>
<dbReference type="EC" id="1.3.1.12" evidence="3"/>
<evidence type="ECO:0000256" key="7">
    <source>
        <dbReference type="ARBA" id="ARBA00023002"/>
    </source>
</evidence>
<dbReference type="InterPro" id="IPR046826">
    <property type="entry name" value="PDH_N"/>
</dbReference>
<dbReference type="AlphaFoldDB" id="A0A132P3S8"/>
<dbReference type="EMBL" id="JARPTX010000014">
    <property type="protein sequence ID" value="MDT2369649.1"/>
    <property type="molecule type" value="Genomic_DNA"/>
</dbReference>
<dbReference type="Proteomes" id="UP000469871">
    <property type="component" value="Unassembled WGS sequence"/>
</dbReference>
<dbReference type="EMBL" id="FKLM01000024">
    <property type="protein sequence ID" value="SAM45788.1"/>
    <property type="molecule type" value="Genomic_DNA"/>
</dbReference>
<dbReference type="FunFam" id="3.40.50.720:FF:000208">
    <property type="entry name" value="Prephenate dehydrogenase"/>
    <property type="match status" value="1"/>
</dbReference>
<evidence type="ECO:0000313" key="24">
    <source>
        <dbReference type="Proteomes" id="UP000469871"/>
    </source>
</evidence>
<dbReference type="STRING" id="1352.AL014_07080"/>
<dbReference type="GO" id="GO:0006571">
    <property type="term" value="P:tyrosine biosynthetic process"/>
    <property type="evidence" value="ECO:0007669"/>
    <property type="project" value="UniProtKB-UniPathway"/>
</dbReference>
<dbReference type="InterPro" id="IPR050812">
    <property type="entry name" value="Preph/Arog_dehydrog"/>
</dbReference>
<reference evidence="16" key="6">
    <citation type="submission" date="2023-03" db="EMBL/GenBank/DDBJ databases">
        <authorList>
            <person name="Shen W."/>
            <person name="Cai J."/>
        </authorList>
    </citation>
    <scope>NUCLEOTIDE SEQUENCE</scope>
    <source>
        <strain evidence="16">B1010-2</strain>
    </source>
</reference>
<dbReference type="EMBL" id="LRHK01000002">
    <property type="protein sequence ID" value="KWX16973.1"/>
    <property type="molecule type" value="Genomic_DNA"/>
</dbReference>
<dbReference type="EMBL" id="WEFP01000001">
    <property type="protein sequence ID" value="KAB7576067.1"/>
    <property type="molecule type" value="Genomic_DNA"/>
</dbReference>
<dbReference type="SUPFAM" id="SSF51735">
    <property type="entry name" value="NAD(P)-binding Rossmann-fold domains"/>
    <property type="match status" value="1"/>
</dbReference>
<dbReference type="GeneID" id="66454496"/>
<name>A0A132P3S8_ENTFC</name>
<evidence type="ECO:0000313" key="23">
    <source>
        <dbReference type="Proteomes" id="UP000249070"/>
    </source>
</evidence>
<dbReference type="InterPro" id="IPR008927">
    <property type="entry name" value="6-PGluconate_DH-like_C_sf"/>
</dbReference>
<keyword evidence="5" id="KW-0827">Tyrosine biosynthesis</keyword>
<dbReference type="PROSITE" id="PS51176">
    <property type="entry name" value="PDH_ADH"/>
    <property type="match status" value="1"/>
</dbReference>
<comment type="caution">
    <text evidence="14">The sequence shown here is derived from an EMBL/GenBank/DDBJ whole genome shotgun (WGS) entry which is preliminary data.</text>
</comment>
<dbReference type="Proteomes" id="UP000191171">
    <property type="component" value="Unassembled WGS sequence"/>
</dbReference>
<dbReference type="PANTHER" id="PTHR21363:SF0">
    <property type="entry name" value="PREPHENATE DEHYDROGENASE [NADP(+)]"/>
    <property type="match status" value="1"/>
</dbReference>
<reference evidence="13 24" key="5">
    <citation type="submission" date="2019-10" db="EMBL/GenBank/DDBJ databases">
        <title>Evolutionary dynamics of vancomycin-resistant Enterococcus faecium during gastrointestinal tract colonization and bloodstream infection in immunocompromised pediatric patients.</title>
        <authorList>
            <person name="Chilambi G.S."/>
            <person name="Nordstrom H.R."/>
            <person name="Evans D.R."/>
            <person name="Ferrolino J."/>
            <person name="Hayden R.T."/>
            <person name="Maron G.M."/>
            <person name="Vo A.N."/>
            <person name="Gilmore M.S."/>
            <person name="Wolf J."/>
            <person name="Rosch J.W."/>
            <person name="Van Tyne D."/>
        </authorList>
    </citation>
    <scope>NUCLEOTIDE SEQUENCE [LARGE SCALE GENOMIC DNA]</scope>
    <source>
        <strain evidence="13 24">VRECG27</strain>
    </source>
</reference>
<feature type="domain" description="Prephenate/arogenate dehydrogenase" evidence="11">
    <location>
        <begin position="3"/>
        <end position="288"/>
    </location>
</feature>
<evidence type="ECO:0000313" key="19">
    <source>
        <dbReference type="EMBL" id="SAM45788.1"/>
    </source>
</evidence>
<dbReference type="EMBL" id="QHGU01000036">
    <property type="protein sequence ID" value="PZM55606.1"/>
    <property type="molecule type" value="Genomic_DNA"/>
</dbReference>
<reference evidence="17 22" key="3">
    <citation type="submission" date="2017-02" db="EMBL/GenBank/DDBJ databases">
        <title>Clonality and virulence of isolates of VRE in Hematopoietic Stem Cell Transplanted (HSCT) patients.</title>
        <authorList>
            <person name="Marchi A.P."/>
            <person name="Martins R.C."/>
            <person name="Marie S.K."/>
            <person name="Levin A.S."/>
            <person name="Costa S.F."/>
        </authorList>
    </citation>
    <scope>NUCLEOTIDE SEQUENCE [LARGE SCALE GENOMIC DNA]</scope>
    <source>
        <strain evidence="17 22">LIM1759</strain>
    </source>
</reference>
<reference evidence="18 23" key="4">
    <citation type="submission" date="2018-05" db="EMBL/GenBank/DDBJ databases">
        <title>Vancomycin-resistant Enterococcus faecium strain from Chelyabinsk, Russia.</title>
        <authorList>
            <person name="Gostev V."/>
            <person name="Goncharov A."/>
            <person name="Kolodzhieva V."/>
            <person name="Suvorov A."/>
            <person name="Sidorenko S."/>
            <person name="Zueva L."/>
        </authorList>
    </citation>
    <scope>NUCLEOTIDE SEQUENCE [LARGE SCALE GENOMIC DNA]</scope>
    <source>
        <strain evidence="18 23">20</strain>
    </source>
</reference>
<evidence type="ECO:0000256" key="5">
    <source>
        <dbReference type="ARBA" id="ARBA00022498"/>
    </source>
</evidence>
<comment type="pathway">
    <text evidence="1">Amino-acid biosynthesis; L-tyrosine biosynthesis; (4-hydroxyphenyl)pyruvate from prephenate (NAD(+) route): step 1/1.</text>
</comment>
<dbReference type="OMA" id="MWRDICL"/>
<protein>
    <recommendedName>
        <fullName evidence="4">Prephenate dehydrogenase</fullName>
        <ecNumber evidence="3">1.3.1.12</ecNumber>
    </recommendedName>
</protein>
<reference evidence="14 20" key="1">
    <citation type="submission" date="2016-01" db="EMBL/GenBank/DDBJ databases">
        <title>Molecular Mechanisms for transfer of large genomic segments between Enterococcus faecium strains.</title>
        <authorList>
            <person name="Garcia-Solache M.A."/>
            <person name="Lebreton F."/>
            <person name="Mclaughlin R.E."/>
            <person name="Whiteaker J.D."/>
            <person name="Gilmore M.S."/>
            <person name="Rice L.B."/>
        </authorList>
    </citation>
    <scope>NUCLEOTIDE SEQUENCE [LARGE SCALE GENOMIC DNA]</scope>
    <source>
        <strain evidence="14 20">D344RRF x C68</strain>
    </source>
</reference>
<dbReference type="Proteomes" id="UP000070452">
    <property type="component" value="Unassembled WGS sequence"/>
</dbReference>
<proteinExistence type="inferred from homology"/>
<evidence type="ECO:0000313" key="15">
    <source>
        <dbReference type="EMBL" id="KWX19040.1"/>
    </source>
</evidence>
<dbReference type="InterPro" id="IPR036291">
    <property type="entry name" value="NAD(P)-bd_dom_sf"/>
</dbReference>
<comment type="catalytic activity">
    <reaction evidence="10">
        <text>prephenate + NAD(+) = 3-(4-hydroxyphenyl)pyruvate + CO2 + NADH</text>
        <dbReference type="Rhea" id="RHEA:13869"/>
        <dbReference type="ChEBI" id="CHEBI:16526"/>
        <dbReference type="ChEBI" id="CHEBI:29934"/>
        <dbReference type="ChEBI" id="CHEBI:36242"/>
        <dbReference type="ChEBI" id="CHEBI:57540"/>
        <dbReference type="ChEBI" id="CHEBI:57945"/>
        <dbReference type="EC" id="1.3.1.12"/>
    </reaction>
</comment>
<evidence type="ECO:0000256" key="9">
    <source>
        <dbReference type="ARBA" id="ARBA00023141"/>
    </source>
</evidence>
<sequence>MAQHVFIVGLGLIGASMALCIRQTNPELIVVGWDSQSKTREQAVEQQIVDYVASDFETGAEQADVILLAVPVRTTLAYLDVLERINLSDHVIITDVSSTKQQVVTSAEQKNLRFVGGHPMAGSHKSGIQAADAKLFENAYYIFTPLEKTKKDVEKLQELFCGTKAKYVTLTAREHDRITGMLSHFPHILAAGLVNQAEQFNQEYPRAKQLAAGGFRDITRIASSDPVMWTDILLSNKQILLERLADWQQEMTQIAEWIMTENQSEIFSFFNRAKESRDQLPVHKQGAIPAFFDLFIDVPDEPGVIAEVTGLIGKAGVSLINLKIQETREDILGILQISFKNQQDLLQAKRIIMSNTSYHCWIK</sequence>
<organism evidence="14 20">
    <name type="scientific">Enterococcus faecium</name>
    <name type="common">Streptococcus faecium</name>
    <dbReference type="NCBI Taxonomy" id="1352"/>
    <lineage>
        <taxon>Bacteria</taxon>
        <taxon>Bacillati</taxon>
        <taxon>Bacillota</taxon>
        <taxon>Bacilli</taxon>
        <taxon>Lactobacillales</taxon>
        <taxon>Enterococcaceae</taxon>
        <taxon>Enterococcus</taxon>
    </lineage>
</organism>
<dbReference type="InterPro" id="IPR003099">
    <property type="entry name" value="Prephen_DH"/>
</dbReference>
<dbReference type="Proteomes" id="UP000249070">
    <property type="component" value="Unassembled WGS sequence"/>
</dbReference>
<dbReference type="UniPathway" id="UPA00122">
    <property type="reaction ID" value="UER00961"/>
</dbReference>
<evidence type="ECO:0000256" key="3">
    <source>
        <dbReference type="ARBA" id="ARBA00012068"/>
    </source>
</evidence>
<feature type="domain" description="ACT" evidence="12">
    <location>
        <begin position="293"/>
        <end position="363"/>
    </location>
</feature>
<dbReference type="InterPro" id="IPR046825">
    <property type="entry name" value="PDH_C"/>
</dbReference>
<evidence type="ECO:0000313" key="14">
    <source>
        <dbReference type="EMBL" id="KWX16973.1"/>
    </source>
</evidence>
<dbReference type="PATRIC" id="fig|1352.1358.peg.1581"/>
<dbReference type="GO" id="GO:0070403">
    <property type="term" value="F:NAD+ binding"/>
    <property type="evidence" value="ECO:0007669"/>
    <property type="project" value="InterPro"/>
</dbReference>
<evidence type="ECO:0000313" key="13">
    <source>
        <dbReference type="EMBL" id="KAB7576067.1"/>
    </source>
</evidence>
<evidence type="ECO:0000313" key="18">
    <source>
        <dbReference type="EMBL" id="PZM55606.1"/>
    </source>
</evidence>
<dbReference type="EMBL" id="LRHK01000001">
    <property type="protein sequence ID" value="KWX19040.1"/>
    <property type="molecule type" value="Genomic_DNA"/>
</dbReference>
<dbReference type="Gene3D" id="3.40.50.720">
    <property type="entry name" value="NAD(P)-binding Rossmann-like Domain"/>
    <property type="match status" value="1"/>
</dbReference>
<evidence type="ECO:0000313" key="22">
    <source>
        <dbReference type="Proteomes" id="UP000191171"/>
    </source>
</evidence>
<dbReference type="NCBIfam" id="NF005107">
    <property type="entry name" value="PRK06545.1-5"/>
    <property type="match status" value="1"/>
</dbReference>
<dbReference type="Pfam" id="PF02153">
    <property type="entry name" value="PDH_N"/>
    <property type="match status" value="1"/>
</dbReference>
<comment type="similarity">
    <text evidence="2">Belongs to the prephenate/arogenate dehydrogenase family.</text>
</comment>
<evidence type="ECO:0000313" key="20">
    <source>
        <dbReference type="Proteomes" id="UP000070452"/>
    </source>
</evidence>
<keyword evidence="6" id="KW-0028">Amino-acid biosynthesis</keyword>
<dbReference type="Gene3D" id="1.10.3660.10">
    <property type="entry name" value="6-phosphogluconate dehydrogenase C-terminal like domain"/>
    <property type="match status" value="1"/>
</dbReference>
<evidence type="ECO:0000256" key="6">
    <source>
        <dbReference type="ARBA" id="ARBA00022605"/>
    </source>
</evidence>
<dbReference type="CDD" id="cd04909">
    <property type="entry name" value="ACT_PDH-BS"/>
    <property type="match status" value="1"/>
</dbReference>
<gene>
    <name evidence="15" type="ORF">AWT83_11365</name>
    <name evidence="14" type="ORF">AWT83_18405</name>
    <name evidence="17" type="ORF">B1P95_10110</name>
    <name evidence="18" type="ORF">DKP91_08540</name>
    <name evidence="19" type="ORF">DTPHA_601600</name>
    <name evidence="13" type="ORF">GBM73_01510</name>
    <name evidence="16" type="ORF">P6Z85_05680</name>
</gene>
<evidence type="ECO:0000313" key="21">
    <source>
        <dbReference type="Proteomes" id="UP000183509"/>
    </source>
</evidence>
<evidence type="ECO:0000256" key="8">
    <source>
        <dbReference type="ARBA" id="ARBA00023027"/>
    </source>
</evidence>
<evidence type="ECO:0000256" key="10">
    <source>
        <dbReference type="ARBA" id="ARBA00049260"/>
    </source>
</evidence>
<dbReference type="Proteomes" id="UP001260956">
    <property type="component" value="Unassembled WGS sequence"/>
</dbReference>
<dbReference type="PROSITE" id="PS51671">
    <property type="entry name" value="ACT"/>
    <property type="match status" value="1"/>
</dbReference>
<dbReference type="GO" id="GO:0004665">
    <property type="term" value="F:prephenate dehydrogenase (NADP+) activity"/>
    <property type="evidence" value="ECO:0007669"/>
    <property type="project" value="InterPro"/>
</dbReference>
<dbReference type="InterPro" id="IPR045865">
    <property type="entry name" value="ACT-like_dom_sf"/>
</dbReference>
<dbReference type="FunFam" id="1.10.3660.10:FF:000003">
    <property type="entry name" value="Prephenate dehydrogenase"/>
    <property type="match status" value="1"/>
</dbReference>
<evidence type="ECO:0000313" key="17">
    <source>
        <dbReference type="EMBL" id="OOL82315.1"/>
    </source>
</evidence>
<dbReference type="SUPFAM" id="SSF48179">
    <property type="entry name" value="6-phosphogluconate dehydrogenase C-terminal domain-like"/>
    <property type="match status" value="1"/>
</dbReference>
<dbReference type="EMBL" id="MVGJ01000054">
    <property type="protein sequence ID" value="OOL82315.1"/>
    <property type="molecule type" value="Genomic_DNA"/>
</dbReference>
<evidence type="ECO:0000256" key="1">
    <source>
        <dbReference type="ARBA" id="ARBA00005067"/>
    </source>
</evidence>
<dbReference type="InterPro" id="IPR002912">
    <property type="entry name" value="ACT_dom"/>
</dbReference>
<evidence type="ECO:0000259" key="12">
    <source>
        <dbReference type="PROSITE" id="PS51671"/>
    </source>
</evidence>
<keyword evidence="8" id="KW-0520">NAD</keyword>
<dbReference type="RefSeq" id="WP_002289140.1">
    <property type="nucleotide sequence ID" value="NZ_AP022341.1"/>
</dbReference>
<dbReference type="SUPFAM" id="SSF55021">
    <property type="entry name" value="ACT-like"/>
    <property type="match status" value="1"/>
</dbReference>
<keyword evidence="7 13" id="KW-0560">Oxidoreductase</keyword>
<dbReference type="Pfam" id="PF01842">
    <property type="entry name" value="ACT"/>
    <property type="match status" value="1"/>
</dbReference>